<evidence type="ECO:0008006" key="3">
    <source>
        <dbReference type="Google" id="ProtNLM"/>
    </source>
</evidence>
<dbReference type="Gene3D" id="3.40.1000.10">
    <property type="entry name" value="Mog1/PsbP, alpha/beta/alpha sandwich"/>
    <property type="match status" value="1"/>
</dbReference>
<proteinExistence type="predicted"/>
<organism evidence="1 2">
    <name type="scientific">Aureibaculum flavum</name>
    <dbReference type="NCBI Taxonomy" id="2795986"/>
    <lineage>
        <taxon>Bacteria</taxon>
        <taxon>Pseudomonadati</taxon>
        <taxon>Bacteroidota</taxon>
        <taxon>Flavobacteriia</taxon>
        <taxon>Flavobacteriales</taxon>
        <taxon>Flavobacteriaceae</taxon>
        <taxon>Aureibaculum</taxon>
    </lineage>
</organism>
<reference evidence="1 2" key="1">
    <citation type="submission" date="2020-12" db="EMBL/GenBank/DDBJ databases">
        <title>Aureibaculum luteum sp. nov. and Aureibaculum flavum sp. nov., novel members of the family Flavobacteriaceae isolated from Antarctic intertidal sediments.</title>
        <authorList>
            <person name="He X."/>
            <person name="Zhang X."/>
        </authorList>
    </citation>
    <scope>NUCLEOTIDE SEQUENCE [LARGE SCALE GENOMIC DNA]</scope>
    <source>
        <strain evidence="1 2">A20</strain>
    </source>
</reference>
<dbReference type="EMBL" id="JAEHFJ010000016">
    <property type="protein sequence ID" value="MBJ2176475.1"/>
    <property type="molecule type" value="Genomic_DNA"/>
</dbReference>
<dbReference type="PROSITE" id="PS51257">
    <property type="entry name" value="PROKAR_LIPOPROTEIN"/>
    <property type="match status" value="1"/>
</dbReference>
<dbReference type="RefSeq" id="WP_198843063.1">
    <property type="nucleotide sequence ID" value="NZ_JAEHFJ010000016.1"/>
</dbReference>
<gene>
    <name evidence="1" type="ORF">JBL43_19650</name>
</gene>
<comment type="caution">
    <text evidence="1">The sequence shown here is derived from an EMBL/GenBank/DDBJ whole genome shotgun (WGS) entry which is preliminary data.</text>
</comment>
<dbReference type="Proteomes" id="UP000623301">
    <property type="component" value="Unassembled WGS sequence"/>
</dbReference>
<accession>A0ABS0WWV5</accession>
<evidence type="ECO:0000313" key="2">
    <source>
        <dbReference type="Proteomes" id="UP000623301"/>
    </source>
</evidence>
<sequence>MKHFNIFILLIFLTSCSNDKNTLSNYSNFSKEFNTQKVEYPNKEFSINLPINWEFEVPYIENDKDILGLFASSKPNAKGFQNVLLIKKYKGDNGNKDLKSEFNFLLKQIQNHSQITEIVDSGSTTIFNQEAYFFHTKTASENNGNLEIINFLINSNETGVYYNLTASTTQTDRFNIEMANLIHSLKTFKILK</sequence>
<name>A0ABS0WWV5_9FLAO</name>
<evidence type="ECO:0000313" key="1">
    <source>
        <dbReference type="EMBL" id="MBJ2176475.1"/>
    </source>
</evidence>
<keyword evidence="2" id="KW-1185">Reference proteome</keyword>
<protein>
    <recommendedName>
        <fullName evidence="3">PsbP C-terminal domain-containing protein</fullName>
    </recommendedName>
</protein>